<evidence type="ECO:0000313" key="2">
    <source>
        <dbReference type="EMBL" id="CAD2122616.1"/>
    </source>
</evidence>
<name>A0A6V7THP0_MELEN</name>
<evidence type="ECO:0000313" key="3">
    <source>
        <dbReference type="Proteomes" id="UP000580250"/>
    </source>
</evidence>
<sequence>MSAVLNYENEIKTKRMEIEIERMTKKVASQDNENNEENEIKIQEMEEKIDKMVMEQAKLNEKIKTLEDAKTDLGKLVEQVKNLEEKIVGIDDKENKRFDAFYEESQTNFNNLQKTNSEYSKRIDIIEDKIISSDYYYKLRLRLYKKIDEYNKYMLGKFF</sequence>
<proteinExistence type="predicted"/>
<keyword evidence="1" id="KW-0175">Coiled coil</keyword>
<organism evidence="2 3">
    <name type="scientific">Meloidogyne enterolobii</name>
    <name type="common">Root-knot nematode worm</name>
    <name type="synonym">Meloidogyne mayaguensis</name>
    <dbReference type="NCBI Taxonomy" id="390850"/>
    <lineage>
        <taxon>Eukaryota</taxon>
        <taxon>Metazoa</taxon>
        <taxon>Ecdysozoa</taxon>
        <taxon>Nematoda</taxon>
        <taxon>Chromadorea</taxon>
        <taxon>Rhabditida</taxon>
        <taxon>Tylenchina</taxon>
        <taxon>Tylenchomorpha</taxon>
        <taxon>Tylenchoidea</taxon>
        <taxon>Meloidogynidae</taxon>
        <taxon>Meloidogyninae</taxon>
        <taxon>Meloidogyne</taxon>
    </lineage>
</organism>
<accession>A0A6V7THP0</accession>
<evidence type="ECO:0000256" key="1">
    <source>
        <dbReference type="SAM" id="Coils"/>
    </source>
</evidence>
<feature type="coiled-coil region" evidence="1">
    <location>
        <begin position="13"/>
        <end position="129"/>
    </location>
</feature>
<gene>
    <name evidence="2" type="ORF">MENT_LOCUS251</name>
</gene>
<dbReference type="AlphaFoldDB" id="A0A6V7THP0"/>
<comment type="caution">
    <text evidence="2">The sequence shown here is derived from an EMBL/GenBank/DDBJ whole genome shotgun (WGS) entry which is preliminary data.</text>
</comment>
<protein>
    <submittedName>
        <fullName evidence="2">Uncharacterized protein</fullName>
    </submittedName>
</protein>
<dbReference type="Proteomes" id="UP000580250">
    <property type="component" value="Unassembled WGS sequence"/>
</dbReference>
<reference evidence="2 3" key="1">
    <citation type="submission" date="2020-08" db="EMBL/GenBank/DDBJ databases">
        <authorList>
            <person name="Koutsovoulos G."/>
            <person name="Danchin GJ E."/>
        </authorList>
    </citation>
    <scope>NUCLEOTIDE SEQUENCE [LARGE SCALE GENOMIC DNA]</scope>
</reference>
<dbReference type="EMBL" id="CAJEWN010000001">
    <property type="protein sequence ID" value="CAD2122616.1"/>
    <property type="molecule type" value="Genomic_DNA"/>
</dbReference>